<dbReference type="InterPro" id="IPR016181">
    <property type="entry name" value="Acyl_CoA_acyltransferase"/>
</dbReference>
<protein>
    <submittedName>
        <fullName evidence="4">GNAT family N-acetyltransferase</fullName>
    </submittedName>
</protein>
<dbReference type="CDD" id="cd04301">
    <property type="entry name" value="NAT_SF"/>
    <property type="match status" value="1"/>
</dbReference>
<dbReference type="PANTHER" id="PTHR43877:SF2">
    <property type="entry name" value="AMINOALKYLPHOSPHONATE N-ACETYLTRANSFERASE-RELATED"/>
    <property type="match status" value="1"/>
</dbReference>
<gene>
    <name evidence="4" type="ORF">GCM10022287_37230</name>
</gene>
<proteinExistence type="predicted"/>
<name>A0ABP8ACS0_9MICO</name>
<dbReference type="InterPro" id="IPR050832">
    <property type="entry name" value="Bact_Acetyltransf"/>
</dbReference>
<dbReference type="SUPFAM" id="SSF55729">
    <property type="entry name" value="Acyl-CoA N-acyltransferases (Nat)"/>
    <property type="match status" value="1"/>
</dbReference>
<dbReference type="Proteomes" id="UP001501079">
    <property type="component" value="Unassembled WGS sequence"/>
</dbReference>
<dbReference type="Gene3D" id="3.40.630.30">
    <property type="match status" value="1"/>
</dbReference>
<comment type="caution">
    <text evidence="4">The sequence shown here is derived from an EMBL/GenBank/DDBJ whole genome shotgun (WGS) entry which is preliminary data.</text>
</comment>
<dbReference type="EMBL" id="BAABBW010000007">
    <property type="protein sequence ID" value="GAA4181643.1"/>
    <property type="molecule type" value="Genomic_DNA"/>
</dbReference>
<dbReference type="Pfam" id="PF00583">
    <property type="entry name" value="Acetyltransf_1"/>
    <property type="match status" value="1"/>
</dbReference>
<dbReference type="PROSITE" id="PS51186">
    <property type="entry name" value="GNAT"/>
    <property type="match status" value="1"/>
</dbReference>
<feature type="domain" description="N-acetyltransferase" evidence="3">
    <location>
        <begin position="41"/>
        <end position="191"/>
    </location>
</feature>
<sequence length="191" mass="20263">MAGRAPGSLPGPCDTGFMNQAASAEQTVRIERVEWDDPRAAALRAEMDAEIAPRYAYLNDALTPEQLAVRAEAFVLDPATLRGVYLALDADGTPLGHAALRRLEAGGAVEWELKRLVTVTAARGRGVGSLLIEAVETDAAAAGASRVVLQTGVKQPEAIALYERLGYQPIAAYPPYAGRVPEGVYYAKELG</sequence>
<evidence type="ECO:0000313" key="4">
    <source>
        <dbReference type="EMBL" id="GAA4181643.1"/>
    </source>
</evidence>
<keyword evidence="5" id="KW-1185">Reference proteome</keyword>
<evidence type="ECO:0000256" key="2">
    <source>
        <dbReference type="ARBA" id="ARBA00023315"/>
    </source>
</evidence>
<reference evidence="5" key="1">
    <citation type="journal article" date="2019" name="Int. J. Syst. Evol. Microbiol.">
        <title>The Global Catalogue of Microorganisms (GCM) 10K type strain sequencing project: providing services to taxonomists for standard genome sequencing and annotation.</title>
        <authorList>
            <consortium name="The Broad Institute Genomics Platform"/>
            <consortium name="The Broad Institute Genome Sequencing Center for Infectious Disease"/>
            <person name="Wu L."/>
            <person name="Ma J."/>
        </authorList>
    </citation>
    <scope>NUCLEOTIDE SEQUENCE [LARGE SCALE GENOMIC DNA]</scope>
    <source>
        <strain evidence="5">JCM 17591</strain>
    </source>
</reference>
<evidence type="ECO:0000313" key="5">
    <source>
        <dbReference type="Proteomes" id="UP001501079"/>
    </source>
</evidence>
<keyword evidence="1" id="KW-0808">Transferase</keyword>
<evidence type="ECO:0000259" key="3">
    <source>
        <dbReference type="PROSITE" id="PS51186"/>
    </source>
</evidence>
<dbReference type="InterPro" id="IPR000182">
    <property type="entry name" value="GNAT_dom"/>
</dbReference>
<keyword evidence="2" id="KW-0012">Acyltransferase</keyword>
<dbReference type="PANTHER" id="PTHR43877">
    <property type="entry name" value="AMINOALKYLPHOSPHONATE N-ACETYLTRANSFERASE-RELATED-RELATED"/>
    <property type="match status" value="1"/>
</dbReference>
<organism evidence="4 5">
    <name type="scientific">Gryllotalpicola koreensis</name>
    <dbReference type="NCBI Taxonomy" id="993086"/>
    <lineage>
        <taxon>Bacteria</taxon>
        <taxon>Bacillati</taxon>
        <taxon>Actinomycetota</taxon>
        <taxon>Actinomycetes</taxon>
        <taxon>Micrococcales</taxon>
        <taxon>Microbacteriaceae</taxon>
        <taxon>Gryllotalpicola</taxon>
    </lineage>
</organism>
<accession>A0ABP8ACS0</accession>
<evidence type="ECO:0000256" key="1">
    <source>
        <dbReference type="ARBA" id="ARBA00022679"/>
    </source>
</evidence>